<dbReference type="EMBL" id="SMKA01000241">
    <property type="protein sequence ID" value="TDC18799.1"/>
    <property type="molecule type" value="Genomic_DNA"/>
</dbReference>
<keyword evidence="3" id="KW-1185">Reference proteome</keyword>
<dbReference type="Gene3D" id="3.10.450.50">
    <property type="match status" value="1"/>
</dbReference>
<dbReference type="InterPro" id="IPR027843">
    <property type="entry name" value="DUF4440"/>
</dbReference>
<name>A0A4R4P9P4_9ACTN</name>
<evidence type="ECO:0000259" key="1">
    <source>
        <dbReference type="Pfam" id="PF14534"/>
    </source>
</evidence>
<sequence length="120" mass="13229">MSSAKEQVVAAAQARAVALAAGDGEALEAWLHPRFRWTSHSGESFDRDSYIANNTRGSRQWSAQKLAAVEVTVVGEAAVLRCVVTDRVDDEEFRMPMTQTWVREGPRWLCLAGHAGPRMS</sequence>
<dbReference type="Proteomes" id="UP000295075">
    <property type="component" value="Unassembled WGS sequence"/>
</dbReference>
<dbReference type="AlphaFoldDB" id="A0A4R4P9P4"/>
<evidence type="ECO:0000313" key="3">
    <source>
        <dbReference type="Proteomes" id="UP000295075"/>
    </source>
</evidence>
<accession>A0A4R4P9P4</accession>
<proteinExistence type="predicted"/>
<dbReference type="OrthoDB" id="8114763at2"/>
<dbReference type="InterPro" id="IPR032710">
    <property type="entry name" value="NTF2-like_dom_sf"/>
</dbReference>
<dbReference type="SUPFAM" id="SSF54427">
    <property type="entry name" value="NTF2-like"/>
    <property type="match status" value="1"/>
</dbReference>
<reference evidence="2 3" key="1">
    <citation type="submission" date="2019-03" db="EMBL/GenBank/DDBJ databases">
        <title>Draft genome sequences of novel Actinobacteria.</title>
        <authorList>
            <person name="Sahin N."/>
            <person name="Ay H."/>
            <person name="Saygin H."/>
        </authorList>
    </citation>
    <scope>NUCLEOTIDE SEQUENCE [LARGE SCALE GENOMIC DNA]</scope>
    <source>
        <strain evidence="2 3">JCM 30547</strain>
    </source>
</reference>
<comment type="caution">
    <text evidence="2">The sequence shown here is derived from an EMBL/GenBank/DDBJ whole genome shotgun (WGS) entry which is preliminary data.</text>
</comment>
<gene>
    <name evidence="2" type="ORF">E1261_34970</name>
</gene>
<evidence type="ECO:0000313" key="2">
    <source>
        <dbReference type="EMBL" id="TDC18799.1"/>
    </source>
</evidence>
<organism evidence="2 3">
    <name type="scientific">Kribbella albertanoniae</name>
    <dbReference type="NCBI Taxonomy" id="1266829"/>
    <lineage>
        <taxon>Bacteria</taxon>
        <taxon>Bacillati</taxon>
        <taxon>Actinomycetota</taxon>
        <taxon>Actinomycetes</taxon>
        <taxon>Propionibacteriales</taxon>
        <taxon>Kribbellaceae</taxon>
        <taxon>Kribbella</taxon>
    </lineage>
</organism>
<protein>
    <submittedName>
        <fullName evidence="2">Nuclear transport factor 2 family protein</fullName>
    </submittedName>
</protein>
<feature type="domain" description="DUF4440" evidence="1">
    <location>
        <begin position="10"/>
        <end position="109"/>
    </location>
</feature>
<dbReference type="RefSeq" id="WP_132414013.1">
    <property type="nucleotide sequence ID" value="NZ_SMKA01000241.1"/>
</dbReference>
<dbReference type="Pfam" id="PF14534">
    <property type="entry name" value="DUF4440"/>
    <property type="match status" value="1"/>
</dbReference>